<evidence type="ECO:0000256" key="12">
    <source>
        <dbReference type="ARBA" id="ARBA00022801"/>
    </source>
</evidence>
<organism evidence="22">
    <name type="scientific">Fagus sylvatica</name>
    <name type="common">Beechnut</name>
    <dbReference type="NCBI Taxonomy" id="28930"/>
    <lineage>
        <taxon>Eukaryota</taxon>
        <taxon>Viridiplantae</taxon>
        <taxon>Streptophyta</taxon>
        <taxon>Embryophyta</taxon>
        <taxon>Tracheophyta</taxon>
        <taxon>Spermatophyta</taxon>
        <taxon>Magnoliopsida</taxon>
        <taxon>eudicotyledons</taxon>
        <taxon>Gunneridae</taxon>
        <taxon>Pentapetalae</taxon>
        <taxon>rosids</taxon>
        <taxon>fabids</taxon>
        <taxon>Fagales</taxon>
        <taxon>Fagaceae</taxon>
        <taxon>Fagus</taxon>
    </lineage>
</organism>
<accession>A0A2N9HPL0</accession>
<sequence>MMAEEKLSMEVSVEENGTCSEPVNGNGNNEEEASSEPSSTLEKDEDETKEVAKKKKKKSKSKKKKELPEQTDPPSIPITDLFPSGEFPEGEIQQYKDDNLWRTTSEEKRELERLEKPMYNSVRRAAEVHRQVRKYIKSILKPGMLMTDLCETLENTVRKLISENGLQAGIAFPTGCSLNWVAAHWTPNAGDKTVLQYDDVMKLDFGTHVDGCIVDSAFTVAFNPMFDPLLEASREATNTGIKEAGIDVRLCDVGAAIQEVMESYEVEINGKVFQVKSIRNLNGHSIGPYQIHAGKSVPIVKGGEQTKMEEGEFFAIETFASTGKGYVREDLECSHYKKNFEVGHIPLRMPRSKQLLATINKNFSTLAFCRRYLDRLGETKYLMALKNLCDAGIVQPCPPLCDVKGSYVSQFEHTILLRPTCKEVISREFGIAWGLRTELDNLRSTLSTIEAVLQDAEEKQWNDKPVRNWLGKLKDVAYDADDVLDEFATEALIQKVEREKGAKSKTTNFSLVNESEIYGRGEEKEKMIQVLLTNESDNLAIYAVWDMGGLGKTTLAQLVYNDVRIKRHFEVRIWVCVSDDFQITRLIRAIIESIDGRASDLLELDPLQQSLQEKLRGRRYLLVLDDVWNEDNDKWDDLKYVMCCGAKGSEVIVTTRIEKIALKMATLPIYHIRGLSEDDSWSLFKGRAFGKERAEEILELESIGKEIVKKCGGVPLAIKALGSLMCLKGKKNEWLSVKESQIWDLPAGENSIFPALRLSYHHLAPHLRQCFAYCCVFPKDTKLERDNLIQLWMALDFIPSRRPLELYDVGLDIFNELVWRSFFQDVAEESFGYITCKMHDLMHDLAQSILELECLRVEPGKEVKVPERIRHMSFPSKLETSWNEDIRKVRSLRSCIGASCFTFTYGSSKEHLLFVLQQKSLRVWQFSNEVDDAQRSLSYLKHLRYLNLSKSEFSVLSESITRLLNLQTLKLDDCVCLKKLPNGMKHMKKLTYLGLTNCRELTRMSEGMGQLTCLQSLSCFIVGKDDGYQISELKGLNLRGKLCIKDLDNSNDMSHVSEYVEYVLDGLQPHLNLKVLHLHISCCARCESLPPLGKLRFLKVLAITGMGGVKYLGNEFHGDSEISFPSLTTFSLEQMFDLEDWRTMDGRESYPHLRKLRIFCCPNLVELPIIPSITSLHIERSTAMLIQSVRNLTSLSSLVIEDINELSVLPDGLLQNHKMLKLLHTSRLPNLKELTNQLDNLCALKDFHLEYCDKLESLPDGLQNLHSLQELCITNCYNLLSFPMNGLRGLSSLRRLEISSCYKFSSLSEGIQYLTALEDLQIGCLKLTSLPEGIQHLTSIRSLQILFCEGISSLPKQIGSLRSLSFLIIRGCSNLMSIPDELQNLTALKRLVIVKCPHLERRCKKDSGEDWHKIAHIPDINIYS</sequence>
<dbReference type="Pfam" id="PF23559">
    <property type="entry name" value="WHD_DRP"/>
    <property type="match status" value="1"/>
</dbReference>
<evidence type="ECO:0000256" key="16">
    <source>
        <dbReference type="SAM" id="MobiDB-lite"/>
    </source>
</evidence>
<dbReference type="CDD" id="cd01088">
    <property type="entry name" value="MetAP2"/>
    <property type="match status" value="1"/>
</dbReference>
<dbReference type="InterPro" id="IPR027417">
    <property type="entry name" value="P-loop_NTPase"/>
</dbReference>
<feature type="binding site" evidence="15">
    <location>
        <position position="284"/>
    </location>
    <ligand>
        <name>a divalent metal cation</name>
        <dbReference type="ChEBI" id="CHEBI:60240"/>
        <label>2</label>
        <note>catalytic</note>
    </ligand>
</feature>
<dbReference type="GO" id="GO:0005737">
    <property type="term" value="C:cytoplasm"/>
    <property type="evidence" value="ECO:0007669"/>
    <property type="project" value="UniProtKB-SubCell"/>
</dbReference>
<dbReference type="SUPFAM" id="SSF46785">
    <property type="entry name" value="Winged helix' DNA-binding domain"/>
    <property type="match status" value="1"/>
</dbReference>
<evidence type="ECO:0000256" key="15">
    <source>
        <dbReference type="HAMAP-Rule" id="MF_03175"/>
    </source>
</evidence>
<keyword evidence="6 15" id="KW-0031">Aminopeptidase</keyword>
<evidence type="ECO:0000256" key="13">
    <source>
        <dbReference type="ARBA" id="ARBA00022821"/>
    </source>
</evidence>
<evidence type="ECO:0000256" key="7">
    <source>
        <dbReference type="ARBA" id="ARBA00022490"/>
    </source>
</evidence>
<reference evidence="22" key="1">
    <citation type="submission" date="2018-02" db="EMBL/GenBank/DDBJ databases">
        <authorList>
            <person name="Cohen D.B."/>
            <person name="Kent A.D."/>
        </authorList>
    </citation>
    <scope>NUCLEOTIDE SEQUENCE</scope>
</reference>
<dbReference type="InterPro" id="IPR002182">
    <property type="entry name" value="NB-ARC"/>
</dbReference>
<dbReference type="Gene3D" id="3.40.50.300">
    <property type="entry name" value="P-loop containing nucleotide triphosphate hydrolases"/>
    <property type="match status" value="1"/>
</dbReference>
<dbReference type="InterPro" id="IPR058922">
    <property type="entry name" value="WHD_DRP"/>
</dbReference>
<dbReference type="FunFam" id="1.10.10.10:FF:000106">
    <property type="entry name" value="Methionine aminopeptidase 2"/>
    <property type="match status" value="1"/>
</dbReference>
<gene>
    <name evidence="22" type="ORF">FSB_LOCUS41800</name>
</gene>
<evidence type="ECO:0000256" key="3">
    <source>
        <dbReference type="ARBA" id="ARBA00001947"/>
    </source>
</evidence>
<dbReference type="InterPro" id="IPR002468">
    <property type="entry name" value="Pept_M24A_MAP2"/>
</dbReference>
<comment type="similarity">
    <text evidence="15">Belongs to the peptidase M24A family. Methionine aminopeptidase eukaryotic type 2 subfamily.</text>
</comment>
<dbReference type="HAMAP" id="MF_03175">
    <property type="entry name" value="MetAP_2_euk"/>
    <property type="match status" value="1"/>
</dbReference>
<keyword evidence="7 15" id="KW-0963">Cytoplasm</keyword>
<name>A0A2N9HPL0_FAGSY</name>
<feature type="binding site" evidence="15">
    <location>
        <position position="412"/>
    </location>
    <ligand>
        <name>a divalent metal cation</name>
        <dbReference type="ChEBI" id="CHEBI:60240"/>
        <label>2</label>
        <note>catalytic</note>
    </ligand>
</feature>
<dbReference type="SUPFAM" id="SSF55920">
    <property type="entry name" value="Creatinase/aminopeptidase"/>
    <property type="match status" value="1"/>
</dbReference>
<evidence type="ECO:0000259" key="19">
    <source>
        <dbReference type="Pfam" id="PF18052"/>
    </source>
</evidence>
<dbReference type="GO" id="GO:0004239">
    <property type="term" value="F:initiator methionyl aminopeptidase activity"/>
    <property type="evidence" value="ECO:0007669"/>
    <property type="project" value="UniProtKB-UniRule"/>
</dbReference>
<dbReference type="InterPro" id="IPR036390">
    <property type="entry name" value="WH_DNA-bd_sf"/>
</dbReference>
<dbReference type="PRINTS" id="PR00364">
    <property type="entry name" value="DISEASERSIST"/>
</dbReference>
<protein>
    <recommendedName>
        <fullName evidence="15">Methionine aminopeptidase 2</fullName>
        <shortName evidence="15">MAP 2</shortName>
        <shortName evidence="15">MetAP 2</shortName>
        <ecNumber evidence="15">3.4.11.18</ecNumber>
    </recommendedName>
    <alternativeName>
        <fullName evidence="15">Peptidase M</fullName>
    </alternativeName>
</protein>
<comment type="catalytic activity">
    <reaction evidence="1 15">
        <text>Release of N-terminal amino acids, preferentially methionine, from peptides and arylamides.</text>
        <dbReference type="EC" id="3.4.11.18"/>
    </reaction>
</comment>
<feature type="domain" description="Disease resistance R13L4/SHOC-2-like LRR" evidence="21">
    <location>
        <begin position="915"/>
        <end position="1099"/>
    </location>
</feature>
<dbReference type="InterPro" id="IPR018349">
    <property type="entry name" value="Pept_M24A_MAP2_BS"/>
</dbReference>
<dbReference type="PANTHER" id="PTHR45777:SF2">
    <property type="entry name" value="METHIONINE AMINOPEPTIDASE 2"/>
    <property type="match status" value="1"/>
</dbReference>
<feature type="region of interest" description="Disordered" evidence="16">
    <location>
        <begin position="1"/>
        <end position="89"/>
    </location>
</feature>
<feature type="domain" description="Disease resistance protein winged helix" evidence="20">
    <location>
        <begin position="776"/>
        <end position="846"/>
    </location>
</feature>
<feature type="domain" description="Disease resistance N-terminal" evidence="19">
    <location>
        <begin position="423"/>
        <end position="500"/>
    </location>
</feature>
<dbReference type="GO" id="GO:0006508">
    <property type="term" value="P:proteolysis"/>
    <property type="evidence" value="ECO:0007669"/>
    <property type="project" value="UniProtKB-KW"/>
</dbReference>
<keyword evidence="13" id="KW-0611">Plant defense</keyword>
<feature type="binding site" evidence="15">
    <location>
        <position position="204"/>
    </location>
    <ligand>
        <name>a divalent metal cation</name>
        <dbReference type="ChEBI" id="CHEBI:60240"/>
        <label>1</label>
    </ligand>
</feature>
<comment type="cofactor">
    <cofactor evidence="3">
        <name>Zn(2+)</name>
        <dbReference type="ChEBI" id="CHEBI:29105"/>
    </cofactor>
</comment>
<feature type="binding site" evidence="15">
    <location>
        <position position="184"/>
    </location>
    <ligand>
        <name>substrate</name>
    </ligand>
</feature>
<comment type="cofactor">
    <cofactor evidence="4">
        <name>Fe(2+)</name>
        <dbReference type="ChEBI" id="CHEBI:29033"/>
    </cofactor>
</comment>
<dbReference type="FunFam" id="3.90.230.10:FF:000003">
    <property type="entry name" value="Methionine aminopeptidase 2"/>
    <property type="match status" value="1"/>
</dbReference>
<dbReference type="FunFam" id="1.10.10.10:FF:000322">
    <property type="entry name" value="Probable disease resistance protein At1g63360"/>
    <property type="match status" value="1"/>
</dbReference>
<comment type="function">
    <text evidence="15">Cotranslationally removes the N-terminal methionine from nascent proteins. The N-terminal methionine is often cleaved when the second residue in the primary sequence is small and uncharged (Met-Ala-, Cys, Gly, Pro, Ser, Thr, or Val).</text>
</comment>
<dbReference type="InterPro" id="IPR041118">
    <property type="entry name" value="Rx_N"/>
</dbReference>
<keyword evidence="11" id="KW-0547">Nucleotide-binding</keyword>
<evidence type="ECO:0000256" key="14">
    <source>
        <dbReference type="ARBA" id="ARBA00056196"/>
    </source>
</evidence>
<dbReference type="InterPro" id="IPR055414">
    <property type="entry name" value="LRR_R13L4/SHOC2-like"/>
</dbReference>
<dbReference type="InterPro" id="IPR036005">
    <property type="entry name" value="Creatinase/aminopeptidase-like"/>
</dbReference>
<evidence type="ECO:0000256" key="8">
    <source>
        <dbReference type="ARBA" id="ARBA00022670"/>
    </source>
</evidence>
<evidence type="ECO:0000256" key="4">
    <source>
        <dbReference type="ARBA" id="ARBA00001954"/>
    </source>
</evidence>
<dbReference type="GO" id="GO:0051707">
    <property type="term" value="P:response to other organism"/>
    <property type="evidence" value="ECO:0007669"/>
    <property type="project" value="UniProtKB-ARBA"/>
</dbReference>
<keyword evidence="12 15" id="KW-0378">Hydrolase</keyword>
<feature type="binding site" evidence="15">
    <location>
        <position position="412"/>
    </location>
    <ligand>
        <name>a divalent metal cation</name>
        <dbReference type="ChEBI" id="CHEBI:60240"/>
        <label>1</label>
    </ligand>
</feature>
<dbReference type="EMBL" id="OIVN01003846">
    <property type="protein sequence ID" value="SPD13918.1"/>
    <property type="molecule type" value="Genomic_DNA"/>
</dbReference>
<comment type="cofactor">
    <cofactor evidence="2">
        <name>Mn(2+)</name>
        <dbReference type="ChEBI" id="CHEBI:29035"/>
    </cofactor>
</comment>
<evidence type="ECO:0000259" key="20">
    <source>
        <dbReference type="Pfam" id="PF23559"/>
    </source>
</evidence>
<dbReference type="SUPFAM" id="SSF52540">
    <property type="entry name" value="P-loop containing nucleoside triphosphate hydrolases"/>
    <property type="match status" value="1"/>
</dbReference>
<comment type="function">
    <text evidence="14">Protects eukaryotic initiation factor EIF2S1 from translation-inhibiting phosphorylation by inhibitory kinases such as EIF2AK2/PKR and EIF2AK1/HCR. Plays a critical role in the regulation of protein synthesis.</text>
</comment>
<dbReference type="InterPro" id="IPR038005">
    <property type="entry name" value="RX-like_CC"/>
</dbReference>
<dbReference type="Pfam" id="PF00931">
    <property type="entry name" value="NB-ARC"/>
    <property type="match status" value="1"/>
</dbReference>
<dbReference type="SUPFAM" id="SSF52058">
    <property type="entry name" value="L domain-like"/>
    <property type="match status" value="1"/>
</dbReference>
<dbReference type="SUPFAM" id="SSF52047">
    <property type="entry name" value="RNI-like"/>
    <property type="match status" value="1"/>
</dbReference>
<dbReference type="EC" id="3.4.11.18" evidence="15"/>
<dbReference type="Gene3D" id="1.20.5.4130">
    <property type="match status" value="1"/>
</dbReference>
<comment type="cofactor">
    <cofactor evidence="15">
        <name>Co(2+)</name>
        <dbReference type="ChEBI" id="CHEBI:48828"/>
    </cofactor>
    <cofactor evidence="15">
        <name>Zn(2+)</name>
        <dbReference type="ChEBI" id="CHEBI:29105"/>
    </cofactor>
    <cofactor evidence="15">
        <name>Mn(2+)</name>
        <dbReference type="ChEBI" id="CHEBI:29035"/>
    </cofactor>
    <cofactor evidence="15">
        <name>Fe(2+)</name>
        <dbReference type="ChEBI" id="CHEBI:29033"/>
    </cofactor>
    <text evidence="15">Binds 2 divalent metal cations per subunit. Has a high-affinity and a low affinity metal-binding site. The true nature of the physiological cofactor is under debate. The enzyme is active with cobalt, zinc, manganese or divalent iron ions. Most likely, methionine aminopeptidases function as mononuclear Fe(2+)-metalloproteases under physiological conditions, and the catalytically relevant metal-binding site has been assigned to the histidine-containing high-affinity site.</text>
</comment>
<comment type="subcellular location">
    <subcellularLocation>
        <location evidence="5 15">Cytoplasm</location>
    </subcellularLocation>
</comment>
<dbReference type="Gene3D" id="1.10.10.10">
    <property type="entry name" value="Winged helix-like DNA-binding domain superfamily/Winged helix DNA-binding domain"/>
    <property type="match status" value="2"/>
</dbReference>
<dbReference type="GO" id="GO:0070006">
    <property type="term" value="F:metalloaminopeptidase activity"/>
    <property type="evidence" value="ECO:0007669"/>
    <property type="project" value="UniProtKB-UniRule"/>
</dbReference>
<evidence type="ECO:0000256" key="5">
    <source>
        <dbReference type="ARBA" id="ARBA00004496"/>
    </source>
</evidence>
<dbReference type="Gene3D" id="3.90.230.10">
    <property type="entry name" value="Creatinase/methionine aminopeptidase superfamily"/>
    <property type="match status" value="1"/>
</dbReference>
<dbReference type="Pfam" id="PF00557">
    <property type="entry name" value="Peptidase_M24"/>
    <property type="match status" value="1"/>
</dbReference>
<evidence type="ECO:0000259" key="21">
    <source>
        <dbReference type="Pfam" id="PF23598"/>
    </source>
</evidence>
<dbReference type="GO" id="GO:0043531">
    <property type="term" value="F:ADP binding"/>
    <property type="evidence" value="ECO:0007669"/>
    <property type="project" value="InterPro"/>
</dbReference>
<evidence type="ECO:0000256" key="6">
    <source>
        <dbReference type="ARBA" id="ARBA00022438"/>
    </source>
</evidence>
<keyword evidence="9 15" id="KW-0479">Metal-binding</keyword>
<dbReference type="FunFam" id="3.40.50.300:FF:001091">
    <property type="entry name" value="Probable disease resistance protein At1g61300"/>
    <property type="match status" value="1"/>
</dbReference>
<dbReference type="Gene3D" id="1.10.8.430">
    <property type="entry name" value="Helical domain of apoptotic protease-activating factors"/>
    <property type="match status" value="1"/>
</dbReference>
<evidence type="ECO:0000256" key="9">
    <source>
        <dbReference type="ARBA" id="ARBA00022723"/>
    </source>
</evidence>
<evidence type="ECO:0000256" key="2">
    <source>
        <dbReference type="ARBA" id="ARBA00001936"/>
    </source>
</evidence>
<feature type="domain" description="NB-ARC" evidence="18">
    <location>
        <begin position="523"/>
        <end position="692"/>
    </location>
</feature>
<feature type="binding site" evidence="15">
    <location>
        <position position="292"/>
    </location>
    <ligand>
        <name>substrate</name>
    </ligand>
</feature>
<dbReference type="InterPro" id="IPR032675">
    <property type="entry name" value="LRR_dom_sf"/>
</dbReference>
<feature type="binding site" evidence="15">
    <location>
        <position position="317"/>
    </location>
    <ligand>
        <name>a divalent metal cation</name>
        <dbReference type="ChEBI" id="CHEBI:60240"/>
        <label>2</label>
        <note>catalytic</note>
    </ligand>
</feature>
<dbReference type="Pfam" id="PF18052">
    <property type="entry name" value="Rx_N"/>
    <property type="match status" value="1"/>
</dbReference>
<dbReference type="InterPro" id="IPR050247">
    <property type="entry name" value="Met_Aminopeptidase_Type2"/>
</dbReference>
<keyword evidence="10" id="KW-0677">Repeat</keyword>
<evidence type="ECO:0000256" key="11">
    <source>
        <dbReference type="ARBA" id="ARBA00022741"/>
    </source>
</evidence>
<proteinExistence type="inferred from homology"/>
<evidence type="ECO:0000259" key="17">
    <source>
        <dbReference type="Pfam" id="PF00557"/>
    </source>
</evidence>
<dbReference type="PANTHER" id="PTHR45777">
    <property type="entry name" value="METHIONINE AMINOPEPTIDASE 2"/>
    <property type="match status" value="1"/>
</dbReference>
<feature type="compositionally biased region" description="Basic residues" evidence="16">
    <location>
        <begin position="52"/>
        <end position="65"/>
    </location>
</feature>
<dbReference type="GO" id="GO:0046872">
    <property type="term" value="F:metal ion binding"/>
    <property type="evidence" value="ECO:0007669"/>
    <property type="project" value="UniProtKB-UniRule"/>
</dbReference>
<feature type="binding site" evidence="15">
    <location>
        <position position="215"/>
    </location>
    <ligand>
        <name>a divalent metal cation</name>
        <dbReference type="ChEBI" id="CHEBI:60240"/>
        <label>2</label>
        <note>catalytic</note>
    </ligand>
</feature>
<dbReference type="InterPro" id="IPR000994">
    <property type="entry name" value="Pept_M24"/>
</dbReference>
<dbReference type="Pfam" id="PF23598">
    <property type="entry name" value="LRR_14"/>
    <property type="match status" value="1"/>
</dbReference>
<dbReference type="GO" id="GO:0006952">
    <property type="term" value="P:defense response"/>
    <property type="evidence" value="ECO:0007669"/>
    <property type="project" value="UniProtKB-KW"/>
</dbReference>
<dbReference type="CDD" id="cd14798">
    <property type="entry name" value="RX-CC_like"/>
    <property type="match status" value="1"/>
</dbReference>
<keyword evidence="8 15" id="KW-0645">Protease</keyword>
<dbReference type="InterPro" id="IPR042197">
    <property type="entry name" value="Apaf_helical"/>
</dbReference>
<dbReference type="NCBIfam" id="TIGR00501">
    <property type="entry name" value="met_pdase_II"/>
    <property type="match status" value="1"/>
</dbReference>
<evidence type="ECO:0000256" key="10">
    <source>
        <dbReference type="ARBA" id="ARBA00022737"/>
    </source>
</evidence>
<dbReference type="InterPro" id="IPR036388">
    <property type="entry name" value="WH-like_DNA-bd_sf"/>
</dbReference>
<evidence type="ECO:0000256" key="1">
    <source>
        <dbReference type="ARBA" id="ARBA00000294"/>
    </source>
</evidence>
<feature type="domain" description="Peptidase M24" evidence="17">
    <location>
        <begin position="122"/>
        <end position="324"/>
    </location>
</feature>
<feature type="binding site" evidence="15">
    <location>
        <position position="215"/>
    </location>
    <ligand>
        <name>a divalent metal cation</name>
        <dbReference type="ChEBI" id="CHEBI:60240"/>
        <label>1</label>
    </ligand>
</feature>
<dbReference type="PROSITE" id="PS01202">
    <property type="entry name" value="MAP_2"/>
    <property type="match status" value="1"/>
</dbReference>
<evidence type="ECO:0000313" key="22">
    <source>
        <dbReference type="EMBL" id="SPD13918.1"/>
    </source>
</evidence>
<evidence type="ECO:0000259" key="18">
    <source>
        <dbReference type="Pfam" id="PF00931"/>
    </source>
</evidence>
<dbReference type="Gene3D" id="3.80.10.10">
    <property type="entry name" value="Ribonuclease Inhibitor"/>
    <property type="match status" value="2"/>
</dbReference>